<dbReference type="AlphaFoldDB" id="W2UYT2"/>
<proteinExistence type="predicted"/>
<dbReference type="EMBL" id="AXCJ01000008">
    <property type="protein sequence ID" value="ETO91266.1"/>
    <property type="molecule type" value="Genomic_DNA"/>
</dbReference>
<comment type="caution">
    <text evidence="1">The sequence shown here is derived from an EMBL/GenBank/DDBJ whole genome shotgun (WGS) entry which is preliminary data.</text>
</comment>
<reference evidence="1 2" key="1">
    <citation type="journal article" date="2013" name="PLoS ONE">
        <title>Bacterial endosymbiosis in a chordate host: long-term co-evolution and conservation of secondary metabolism.</title>
        <authorList>
            <person name="Kwan J.C."/>
            <person name="Schmidt E.W."/>
        </authorList>
    </citation>
    <scope>NUCLEOTIDE SEQUENCE [LARGE SCALE GENOMIC DNA]</scope>
    <source>
        <strain evidence="2">L6</strain>
    </source>
</reference>
<evidence type="ECO:0000313" key="1">
    <source>
        <dbReference type="EMBL" id="ETO91266.1"/>
    </source>
</evidence>
<organism evidence="1 2">
    <name type="scientific">Candidatus Xenolissoclinum pacificiensis L6</name>
    <dbReference type="NCBI Taxonomy" id="1401685"/>
    <lineage>
        <taxon>Bacteria</taxon>
        <taxon>Pseudomonadati</taxon>
        <taxon>Pseudomonadota</taxon>
        <taxon>Alphaproteobacteria</taxon>
        <taxon>Rickettsiales</taxon>
        <taxon>Anaplasmataceae</taxon>
        <taxon>Candidatus Xenolissoclinum</taxon>
    </lineage>
</organism>
<keyword evidence="2" id="KW-1185">Reference proteome</keyword>
<sequence>MFTLPILSISALYYSTDNTLCVIIINDRFFTLNIFHGDISTKVLL</sequence>
<protein>
    <submittedName>
        <fullName evidence="1">Uncharacterized protein</fullName>
    </submittedName>
</protein>
<evidence type="ECO:0000313" key="2">
    <source>
        <dbReference type="Proteomes" id="UP000018951"/>
    </source>
</evidence>
<gene>
    <name evidence="1" type="ORF">P857_761</name>
</gene>
<dbReference type="Proteomes" id="UP000018951">
    <property type="component" value="Unassembled WGS sequence"/>
</dbReference>
<accession>W2UYT2</accession>
<name>W2UYT2_9RICK</name>